<dbReference type="SUPFAM" id="SSF46626">
    <property type="entry name" value="Cytochrome c"/>
    <property type="match status" value="1"/>
</dbReference>
<dbReference type="InterPro" id="IPR011042">
    <property type="entry name" value="6-blade_b-propeller_TolB-like"/>
</dbReference>
<dbReference type="Pfam" id="PF00034">
    <property type="entry name" value="Cytochrom_C"/>
    <property type="match status" value="1"/>
</dbReference>
<feature type="domain" description="Cytochrome c" evidence="6">
    <location>
        <begin position="448"/>
        <end position="537"/>
    </location>
</feature>
<evidence type="ECO:0000259" key="6">
    <source>
        <dbReference type="PROSITE" id="PS51007"/>
    </source>
</evidence>
<organism evidence="7 8">
    <name type="scientific">Chryseolinea soli</name>
    <dbReference type="NCBI Taxonomy" id="2321403"/>
    <lineage>
        <taxon>Bacteria</taxon>
        <taxon>Pseudomonadati</taxon>
        <taxon>Bacteroidota</taxon>
        <taxon>Cytophagia</taxon>
        <taxon>Cytophagales</taxon>
        <taxon>Fulvivirgaceae</taxon>
        <taxon>Chryseolinea</taxon>
    </lineage>
</organism>
<keyword evidence="3 4" id="KW-0408">Iron</keyword>
<feature type="chain" id="PRO_5017321901" evidence="5">
    <location>
        <begin position="18"/>
        <end position="562"/>
    </location>
</feature>
<dbReference type="InterPro" id="IPR036909">
    <property type="entry name" value="Cyt_c-like_dom_sf"/>
</dbReference>
<gene>
    <name evidence="7" type="ORF">D4L85_30795</name>
</gene>
<dbReference type="GO" id="GO:0046872">
    <property type="term" value="F:metal ion binding"/>
    <property type="evidence" value="ECO:0007669"/>
    <property type="project" value="UniProtKB-KW"/>
</dbReference>
<dbReference type="PROSITE" id="PS51257">
    <property type="entry name" value="PROKAR_LIPOPROTEIN"/>
    <property type="match status" value="1"/>
</dbReference>
<dbReference type="EMBL" id="CP032382">
    <property type="protein sequence ID" value="AYB34705.1"/>
    <property type="molecule type" value="Genomic_DNA"/>
</dbReference>
<evidence type="ECO:0000256" key="1">
    <source>
        <dbReference type="ARBA" id="ARBA00022617"/>
    </source>
</evidence>
<dbReference type="GO" id="GO:0009055">
    <property type="term" value="F:electron transfer activity"/>
    <property type="evidence" value="ECO:0007669"/>
    <property type="project" value="InterPro"/>
</dbReference>
<evidence type="ECO:0000256" key="5">
    <source>
        <dbReference type="SAM" id="SignalP"/>
    </source>
</evidence>
<sequence length="562" mass="62151">MKSLSRFVLLTLAVLSAACTKSKIQNLVPDKDNGGITLPEKFGAVVVVDTLGRGRHMAIASNGDIYLHLSKLALDGKGIIALRDTSGDGRADVMKGYSNVTGTGIELHNGYLYYADETHVFRSKMTEGELLPTEALDTLVTMVDGVGHMAKTFTFDDKGGMYVNIGSTSNCCEINLRMPHTAGDDPCKELETRAGIWKFDDNTLGQKQDLKFRYATGIRNAVALTWNASAGRLFALQHGRDDLHRYWPEFYTEDQNVELPSEIFFDLEQGDDMGWPYCYYDHIQGKKFLNPEYGGDGVKSDRCEKAKAPLLGFPGHWAPNDVLFYKGDLFPEKYKQGAFIAFHGSWNRLGHEQQGFKVVFVPMKDGKPSGQYEVFADGFIGPQPITNPGNAFFRPCGLAEGSDGSLYISDSQHGRIWRIVYYKDGIEKTADRVLFKPEVQKEEEAVPNEMVAGQTVYNTYCAPCHQRDGKGAPGMNPPLAGVNLVTGNKTALINIILNGYDKKDKINGETYQNVMPPHSWLTDQQIADVLTYIRKSFGNKADEVKVDEVTKTRAAAGKAGAK</sequence>
<dbReference type="KEGG" id="chk:D4L85_30795"/>
<name>A0A385SXF9_9BACT</name>
<dbReference type="InterPro" id="IPR011041">
    <property type="entry name" value="Quinoprot_gluc/sorb_DH_b-prop"/>
</dbReference>
<dbReference type="PANTHER" id="PTHR35008">
    <property type="entry name" value="BLL4482 PROTEIN-RELATED"/>
    <property type="match status" value="1"/>
</dbReference>
<dbReference type="OrthoDB" id="9811395at2"/>
<keyword evidence="2 4" id="KW-0479">Metal-binding</keyword>
<dbReference type="GO" id="GO:0020037">
    <property type="term" value="F:heme binding"/>
    <property type="evidence" value="ECO:0007669"/>
    <property type="project" value="InterPro"/>
</dbReference>
<evidence type="ECO:0000313" key="8">
    <source>
        <dbReference type="Proteomes" id="UP000266183"/>
    </source>
</evidence>
<evidence type="ECO:0000256" key="2">
    <source>
        <dbReference type="ARBA" id="ARBA00022723"/>
    </source>
</evidence>
<dbReference type="InterPro" id="IPR054539">
    <property type="entry name" value="Beta-prop_PDH"/>
</dbReference>
<dbReference type="Gene3D" id="2.120.10.30">
    <property type="entry name" value="TolB, C-terminal domain"/>
    <property type="match status" value="1"/>
</dbReference>
<dbReference type="Proteomes" id="UP000266183">
    <property type="component" value="Chromosome"/>
</dbReference>
<dbReference type="AlphaFoldDB" id="A0A385SXF9"/>
<dbReference type="PANTHER" id="PTHR35008:SF8">
    <property type="entry name" value="ALCOHOL DEHYDROGENASE CYTOCHROME C SUBUNIT"/>
    <property type="match status" value="1"/>
</dbReference>
<dbReference type="InterPro" id="IPR009056">
    <property type="entry name" value="Cyt_c-like_dom"/>
</dbReference>
<proteinExistence type="predicted"/>
<dbReference type="InterPro" id="IPR051459">
    <property type="entry name" value="Cytochrome_c-type_DH"/>
</dbReference>
<dbReference type="RefSeq" id="WP_119757963.1">
    <property type="nucleotide sequence ID" value="NZ_CP032382.1"/>
</dbReference>
<keyword evidence="1 4" id="KW-0349">Heme</keyword>
<evidence type="ECO:0000256" key="3">
    <source>
        <dbReference type="ARBA" id="ARBA00023004"/>
    </source>
</evidence>
<evidence type="ECO:0000256" key="4">
    <source>
        <dbReference type="PROSITE-ProRule" id="PRU00433"/>
    </source>
</evidence>
<dbReference type="SUPFAM" id="SSF50952">
    <property type="entry name" value="Soluble quinoprotein glucose dehydrogenase"/>
    <property type="match status" value="1"/>
</dbReference>
<keyword evidence="5" id="KW-0732">Signal</keyword>
<evidence type="ECO:0000313" key="7">
    <source>
        <dbReference type="EMBL" id="AYB34705.1"/>
    </source>
</evidence>
<dbReference type="Gene3D" id="1.10.760.10">
    <property type="entry name" value="Cytochrome c-like domain"/>
    <property type="match status" value="1"/>
</dbReference>
<feature type="signal peptide" evidence="5">
    <location>
        <begin position="1"/>
        <end position="17"/>
    </location>
</feature>
<dbReference type="PROSITE" id="PS51007">
    <property type="entry name" value="CYTC"/>
    <property type="match status" value="1"/>
</dbReference>
<dbReference type="Pfam" id="PF22807">
    <property type="entry name" value="TrAA12"/>
    <property type="match status" value="1"/>
</dbReference>
<accession>A0A385SXF9</accession>
<protein>
    <submittedName>
        <fullName evidence="7">Cytochrome C</fullName>
    </submittedName>
</protein>
<reference evidence="8" key="1">
    <citation type="submission" date="2018-09" db="EMBL/GenBank/DDBJ databases">
        <title>Chryseolinea sp. KIS68-18 isolated from soil.</title>
        <authorList>
            <person name="Weon H.-Y."/>
            <person name="Kwon S.-W."/>
            <person name="Lee S.A."/>
        </authorList>
    </citation>
    <scope>NUCLEOTIDE SEQUENCE [LARGE SCALE GENOMIC DNA]</scope>
    <source>
        <strain evidence="8">KIS68-18</strain>
    </source>
</reference>
<keyword evidence="8" id="KW-1185">Reference proteome</keyword>